<dbReference type="NCBIfam" id="TIGR01671">
    <property type="entry name" value="phage_TIGR01671"/>
    <property type="match status" value="1"/>
</dbReference>
<gene>
    <name evidence="3" type="ORF">GKE72_15510</name>
</gene>
<name>A0A844E7A6_EUBRA</name>
<evidence type="ECO:0000313" key="3">
    <source>
        <dbReference type="EMBL" id="MSD17434.1"/>
    </source>
</evidence>
<protein>
    <recommendedName>
        <fullName evidence="2">YopX protein domain-containing protein</fullName>
    </recommendedName>
</protein>
<reference evidence="3 4" key="1">
    <citation type="journal article" date="2019" name="Nat. Med.">
        <title>A library of human gut bacterial isolates paired with longitudinal multiomics data enables mechanistic microbiome research.</title>
        <authorList>
            <person name="Poyet M."/>
            <person name="Groussin M."/>
            <person name="Gibbons S.M."/>
            <person name="Avila-Pacheco J."/>
            <person name="Jiang X."/>
            <person name="Kearney S.M."/>
            <person name="Perrotta A.R."/>
            <person name="Berdy B."/>
            <person name="Zhao S."/>
            <person name="Lieberman T.D."/>
            <person name="Swanson P.K."/>
            <person name="Smith M."/>
            <person name="Roesemann S."/>
            <person name="Alexander J.E."/>
            <person name="Rich S.A."/>
            <person name="Livny J."/>
            <person name="Vlamakis H."/>
            <person name="Clish C."/>
            <person name="Bullock K."/>
            <person name="Deik A."/>
            <person name="Scott J."/>
            <person name="Pierce K.A."/>
            <person name="Xavier R.J."/>
            <person name="Alm E.J."/>
        </authorList>
    </citation>
    <scope>NUCLEOTIDE SEQUENCE [LARGE SCALE GENOMIC DNA]</scope>
    <source>
        <strain evidence="3 4">BIOML-A3</strain>
    </source>
</reference>
<dbReference type="SUPFAM" id="SSF159006">
    <property type="entry name" value="YopX-like"/>
    <property type="match status" value="1"/>
</dbReference>
<dbReference type="EMBL" id="WKRA01000044">
    <property type="protein sequence ID" value="MSD17434.1"/>
    <property type="molecule type" value="Genomic_DNA"/>
</dbReference>
<sequence length="170" mass="19535">MNERFLAKAKCIKSGEWVEGYYCRISETTYCPIGDVPPVPVHHYILHETMTDWGLPNRFLQYEVDPDTICQCTGLKDKNGKLIFEGDIMEGHIDEEFPEDVSQFEVEWSGNGWVMAQRGCIDKEYISEFETENYEVVGNIFDNSPDRSTNTPTDTPTKQLHKELNNGDIT</sequence>
<accession>A0A844E7A6</accession>
<dbReference type="Proteomes" id="UP000431304">
    <property type="component" value="Unassembled WGS sequence"/>
</dbReference>
<comment type="caution">
    <text evidence="3">The sequence shown here is derived from an EMBL/GenBank/DDBJ whole genome shotgun (WGS) entry which is preliminary data.</text>
</comment>
<dbReference type="RefSeq" id="WP_154315205.1">
    <property type="nucleotide sequence ID" value="NZ_WKRA01000044.1"/>
</dbReference>
<dbReference type="Gene3D" id="2.30.30.290">
    <property type="entry name" value="YopX-like domains"/>
    <property type="match status" value="1"/>
</dbReference>
<evidence type="ECO:0000259" key="2">
    <source>
        <dbReference type="Pfam" id="PF09643"/>
    </source>
</evidence>
<feature type="region of interest" description="Disordered" evidence="1">
    <location>
        <begin position="141"/>
        <end position="170"/>
    </location>
</feature>
<evidence type="ECO:0000313" key="4">
    <source>
        <dbReference type="Proteomes" id="UP000431304"/>
    </source>
</evidence>
<dbReference type="AlphaFoldDB" id="A0A844E7A6"/>
<feature type="compositionally biased region" description="Polar residues" evidence="1">
    <location>
        <begin position="146"/>
        <end position="158"/>
    </location>
</feature>
<organism evidence="3 4">
    <name type="scientific">Eubacterium ramulus</name>
    <dbReference type="NCBI Taxonomy" id="39490"/>
    <lineage>
        <taxon>Bacteria</taxon>
        <taxon>Bacillati</taxon>
        <taxon>Bacillota</taxon>
        <taxon>Clostridia</taxon>
        <taxon>Eubacteriales</taxon>
        <taxon>Eubacteriaceae</taxon>
        <taxon>Eubacterium</taxon>
    </lineage>
</organism>
<dbReference type="InterPro" id="IPR023385">
    <property type="entry name" value="YopX-like_C"/>
</dbReference>
<dbReference type="InterPro" id="IPR010024">
    <property type="entry name" value="CHP16711"/>
</dbReference>
<dbReference type="Pfam" id="PF09643">
    <property type="entry name" value="YopX"/>
    <property type="match status" value="1"/>
</dbReference>
<feature type="compositionally biased region" description="Basic and acidic residues" evidence="1">
    <location>
        <begin position="160"/>
        <end position="170"/>
    </location>
</feature>
<evidence type="ECO:0000256" key="1">
    <source>
        <dbReference type="SAM" id="MobiDB-lite"/>
    </source>
</evidence>
<proteinExistence type="predicted"/>
<feature type="domain" description="YopX protein" evidence="2">
    <location>
        <begin position="64"/>
        <end position="144"/>
    </location>
</feature>
<dbReference type="InterPro" id="IPR019096">
    <property type="entry name" value="YopX_protein"/>
</dbReference>